<dbReference type="Pfam" id="PF00085">
    <property type="entry name" value="Thioredoxin"/>
    <property type="match status" value="1"/>
</dbReference>
<dbReference type="PROSITE" id="PS51352">
    <property type="entry name" value="THIOREDOXIN_2"/>
    <property type="match status" value="1"/>
</dbReference>
<sequence length="130" mass="14240">MRKLIIGTILALSCLAHLSALAAELPSATGSSIRAALSSGRPSVVDFGARSCIPCKKMAPILEELNRELKGKANVLFNDVWKDDVLARDYRIQMIPTQIFFNAAGKEVKRHMGFMDKADILKELKALGLK</sequence>
<accession>A1AMB4</accession>
<feature type="domain" description="Thioredoxin" evidence="2">
    <location>
        <begin position="14"/>
        <end position="129"/>
    </location>
</feature>
<feature type="signal peptide" evidence="1">
    <location>
        <begin position="1"/>
        <end position="22"/>
    </location>
</feature>
<dbReference type="RefSeq" id="WP_011734796.1">
    <property type="nucleotide sequence ID" value="NC_008609.1"/>
</dbReference>
<evidence type="ECO:0000313" key="4">
    <source>
        <dbReference type="Proteomes" id="UP000006732"/>
    </source>
</evidence>
<dbReference type="PANTHER" id="PTHR45663">
    <property type="entry name" value="GEO12009P1"/>
    <property type="match status" value="1"/>
</dbReference>
<dbReference type="Gene3D" id="3.40.30.10">
    <property type="entry name" value="Glutaredoxin"/>
    <property type="match status" value="1"/>
</dbReference>
<organism evidence="3 4">
    <name type="scientific">Pelobacter propionicus (strain DSM 2379 / NBRC 103807 / OttBd1)</name>
    <dbReference type="NCBI Taxonomy" id="338966"/>
    <lineage>
        <taxon>Bacteria</taxon>
        <taxon>Pseudomonadati</taxon>
        <taxon>Thermodesulfobacteriota</taxon>
        <taxon>Desulfuromonadia</taxon>
        <taxon>Desulfuromonadales</taxon>
        <taxon>Desulfuromonadaceae</taxon>
        <taxon>Pelobacter</taxon>
    </lineage>
</organism>
<dbReference type="SUPFAM" id="SSF52833">
    <property type="entry name" value="Thioredoxin-like"/>
    <property type="match status" value="1"/>
</dbReference>
<dbReference type="InterPro" id="IPR013766">
    <property type="entry name" value="Thioredoxin_domain"/>
</dbReference>
<dbReference type="EMBL" id="CP000482">
    <property type="protein sequence ID" value="ABK98484.1"/>
    <property type="molecule type" value="Genomic_DNA"/>
</dbReference>
<protein>
    <submittedName>
        <fullName evidence="3">Transcriptional regulator, Fis family</fullName>
    </submittedName>
</protein>
<keyword evidence="1" id="KW-0732">Signal</keyword>
<dbReference type="InterPro" id="IPR036249">
    <property type="entry name" value="Thioredoxin-like_sf"/>
</dbReference>
<reference evidence="3 4" key="1">
    <citation type="submission" date="2006-10" db="EMBL/GenBank/DDBJ databases">
        <title>Complete sequence of chromosome of Pelobacter propionicus DSM 2379.</title>
        <authorList>
            <consortium name="US DOE Joint Genome Institute"/>
            <person name="Copeland A."/>
            <person name="Lucas S."/>
            <person name="Lapidus A."/>
            <person name="Barry K."/>
            <person name="Detter J.C."/>
            <person name="Glavina del Rio T."/>
            <person name="Hammon N."/>
            <person name="Israni S."/>
            <person name="Dalin E."/>
            <person name="Tice H."/>
            <person name="Pitluck S."/>
            <person name="Saunders E."/>
            <person name="Brettin T."/>
            <person name="Bruce D."/>
            <person name="Han C."/>
            <person name="Tapia R."/>
            <person name="Schmutz J."/>
            <person name="Larimer F."/>
            <person name="Land M."/>
            <person name="Hauser L."/>
            <person name="Kyrpides N."/>
            <person name="Kim E."/>
            <person name="Lovley D."/>
            <person name="Richardson P."/>
        </authorList>
    </citation>
    <scope>NUCLEOTIDE SEQUENCE [LARGE SCALE GENOMIC DNA]</scope>
    <source>
        <strain evidence="4">DSM 2379 / NBRC 103807 / OttBd1</strain>
    </source>
</reference>
<evidence type="ECO:0000313" key="3">
    <source>
        <dbReference type="EMBL" id="ABK98484.1"/>
    </source>
</evidence>
<dbReference type="HOGENOM" id="CLU_090389_13_0_7"/>
<dbReference type="Proteomes" id="UP000006732">
    <property type="component" value="Chromosome"/>
</dbReference>
<dbReference type="GO" id="GO:0005829">
    <property type="term" value="C:cytosol"/>
    <property type="evidence" value="ECO:0007669"/>
    <property type="project" value="TreeGrafter"/>
</dbReference>
<dbReference type="KEGG" id="ppd:Ppro_0855"/>
<dbReference type="PANTHER" id="PTHR45663:SF11">
    <property type="entry name" value="GEO12009P1"/>
    <property type="match status" value="1"/>
</dbReference>
<proteinExistence type="predicted"/>
<dbReference type="CDD" id="cd02947">
    <property type="entry name" value="TRX_family"/>
    <property type="match status" value="1"/>
</dbReference>
<gene>
    <name evidence="3" type="ordered locus">Ppro_0855</name>
</gene>
<evidence type="ECO:0000259" key="2">
    <source>
        <dbReference type="PROSITE" id="PS51352"/>
    </source>
</evidence>
<feature type="chain" id="PRO_5002631986" evidence="1">
    <location>
        <begin position="23"/>
        <end position="130"/>
    </location>
</feature>
<dbReference type="GO" id="GO:0045454">
    <property type="term" value="P:cell redox homeostasis"/>
    <property type="evidence" value="ECO:0007669"/>
    <property type="project" value="TreeGrafter"/>
</dbReference>
<dbReference type="OrthoDB" id="9790390at2"/>
<dbReference type="AlphaFoldDB" id="A1AMB4"/>
<keyword evidence="4" id="KW-1185">Reference proteome</keyword>
<dbReference type="STRING" id="338966.Ppro_0855"/>
<dbReference type="GO" id="GO:0015035">
    <property type="term" value="F:protein-disulfide reductase activity"/>
    <property type="evidence" value="ECO:0007669"/>
    <property type="project" value="TreeGrafter"/>
</dbReference>
<evidence type="ECO:0000256" key="1">
    <source>
        <dbReference type="SAM" id="SignalP"/>
    </source>
</evidence>
<dbReference type="eggNOG" id="COG0526">
    <property type="taxonomic scope" value="Bacteria"/>
</dbReference>
<name>A1AMB4_PELPD</name>